<dbReference type="AlphaFoldDB" id="A0A392SYL6"/>
<keyword evidence="1" id="KW-0732">Signal</keyword>
<feature type="signal peptide" evidence="1">
    <location>
        <begin position="1"/>
        <end position="22"/>
    </location>
</feature>
<comment type="caution">
    <text evidence="2">The sequence shown here is derived from an EMBL/GenBank/DDBJ whole genome shotgun (WGS) entry which is preliminary data.</text>
</comment>
<protein>
    <submittedName>
        <fullName evidence="2">Uncharacterized protein</fullName>
    </submittedName>
</protein>
<proteinExistence type="predicted"/>
<evidence type="ECO:0000313" key="3">
    <source>
        <dbReference type="Proteomes" id="UP000265520"/>
    </source>
</evidence>
<dbReference type="Proteomes" id="UP000265520">
    <property type="component" value="Unassembled WGS sequence"/>
</dbReference>
<reference evidence="2 3" key="1">
    <citation type="journal article" date="2018" name="Front. Plant Sci.">
        <title>Red Clover (Trifolium pratense) and Zigzag Clover (T. medium) - A Picture of Genomic Similarities and Differences.</title>
        <authorList>
            <person name="Dluhosova J."/>
            <person name="Istvanek J."/>
            <person name="Nedelnik J."/>
            <person name="Repkova J."/>
        </authorList>
    </citation>
    <scope>NUCLEOTIDE SEQUENCE [LARGE SCALE GENOMIC DNA]</scope>
    <source>
        <strain evidence="3">cv. 10/8</strain>
        <tissue evidence="2">Leaf</tissue>
    </source>
</reference>
<evidence type="ECO:0000256" key="1">
    <source>
        <dbReference type="SAM" id="SignalP"/>
    </source>
</evidence>
<organism evidence="2 3">
    <name type="scientific">Trifolium medium</name>
    <dbReference type="NCBI Taxonomy" id="97028"/>
    <lineage>
        <taxon>Eukaryota</taxon>
        <taxon>Viridiplantae</taxon>
        <taxon>Streptophyta</taxon>
        <taxon>Embryophyta</taxon>
        <taxon>Tracheophyta</taxon>
        <taxon>Spermatophyta</taxon>
        <taxon>Magnoliopsida</taxon>
        <taxon>eudicotyledons</taxon>
        <taxon>Gunneridae</taxon>
        <taxon>Pentapetalae</taxon>
        <taxon>rosids</taxon>
        <taxon>fabids</taxon>
        <taxon>Fabales</taxon>
        <taxon>Fabaceae</taxon>
        <taxon>Papilionoideae</taxon>
        <taxon>50 kb inversion clade</taxon>
        <taxon>NPAAA clade</taxon>
        <taxon>Hologalegina</taxon>
        <taxon>IRL clade</taxon>
        <taxon>Trifolieae</taxon>
        <taxon>Trifolium</taxon>
    </lineage>
</organism>
<evidence type="ECO:0000313" key="2">
    <source>
        <dbReference type="EMBL" id="MCI53562.1"/>
    </source>
</evidence>
<accession>A0A392SYL6</accession>
<keyword evidence="3" id="KW-1185">Reference proteome</keyword>
<dbReference type="EMBL" id="LXQA010465083">
    <property type="protein sequence ID" value="MCI53562.1"/>
    <property type="molecule type" value="Genomic_DNA"/>
</dbReference>
<name>A0A392SYL6_9FABA</name>
<sequence length="52" mass="5809">MNVIFFGFFITFQLLLLVFVNGDPMVINSESESEKTWIAPRPPLAAAPPREG</sequence>
<feature type="chain" id="PRO_5017380369" evidence="1">
    <location>
        <begin position="23"/>
        <end position="52"/>
    </location>
</feature>